<dbReference type="RefSeq" id="YP_009660512.1">
    <property type="nucleotide sequence ID" value="NC_042900.1"/>
</dbReference>
<accession>A0A4P8VUN9</accession>
<gene>
    <name evidence="1" type="primary">orf158</name>
</gene>
<name>A0A4P8VUN9_9FLOR</name>
<dbReference type="EMBL" id="MK598844">
    <property type="protein sequence ID" value="QCS25460.1"/>
    <property type="molecule type" value="Genomic_DNA"/>
</dbReference>
<sequence length="158" mass="19174">MLTFKPRLQSNHHLIDKYDIIDKYFFSKEVLPSLNKIDIFYNLDKNSNYYLNSLLITEFKSTQKPSLDVFKITLRKFYFYTYIELLIHTNFLENKIKYFNKTNNCFFQVKYITNLTNNNFLNKNFNYISSKSTTEYINFNFFNNIDIVPSTIYFLPEN</sequence>
<dbReference type="AlphaFoldDB" id="A0A4P8VUN9"/>
<proteinExistence type="predicted"/>
<dbReference type="GeneID" id="40508656"/>
<evidence type="ECO:0000313" key="1">
    <source>
        <dbReference type="EMBL" id="QCS25460.1"/>
    </source>
</evidence>
<reference evidence="1" key="1">
    <citation type="journal article" date="2019" name="Mitochondrial DNA Part B Resour">
        <title>The complete mitochondrial and plastid genomes of Corallina chilensis (Corallinaceae, Rhodophyta) from Tomales Bay, California, USA.</title>
        <authorList>
            <person name="Alejo I.A."/>
            <person name="Aleman T.E."/>
            <person name="Almanza K."/>
            <person name="Alonso W."/>
            <person name="Altamirano Manriquez M.G."/>
            <person name="Armbrister T."/>
            <person name="Astudillo Y."/>
            <person name="Batistiana L."/>
            <person name="Blas Guido J.S."/>
            <person name="Bustamante D.E."/>
            <person name="Calderon M.S."/>
            <person name="Camacho Gonzalez J.D."/>
            <person name="Cardoso S."/>
            <person name="Castro J."/>
            <person name="Chombo Garcia M.N."/>
            <person name="Colin L.P."/>
            <person name="Cortina K.G."/>
            <person name="Delgado A."/>
            <person name="Espinoza Castro D."/>
            <person name="Estrada I."/>
            <person name="Felix E."/>
            <person name="Felix S."/>
            <person name="Flores M."/>
            <person name="Frausto S."/>
            <person name="Garcia E.D."/>
            <person name="Garcia M."/>
            <person name="Gasca G."/>
            <person name="Gomez D."/>
            <person name="Gonzalez Balcazar C."/>
            <person name="Miramontes B.G."/>
            <person name="Gonzalez V."/>
            <person name="Guzman C.D."/>
            <person name="Guzman E.C."/>
            <person name="Hanneman T.B."/>
            <person name="Hernandez J."/>
            <person name="Hughey J.R."/>
            <person name="Hutchins V.N."/>
            <person name="Kallison E.R."/>
            <person name="Lepe S."/>
            <person name="Lopez S.M."/>
            <person name="Zhai Lorenzo F."/>
            <person name="Macias Reyes E."/>
            <person name="Madrigal F."/>
            <person name="Madrigal-Gonzalez N.G."/>
            <person name="Mandujano R."/>
            <person name="Manzo R."/>
            <person name="Martinez P.L."/>
            <person name="Martinez S."/>
            <person name="Medina B.A."/>
            <person name="Mendez M."/>
            <person name="Mendoza Contreras J.J."/>
            <person name="Meza A.I."/>
            <person name="Miller K."/>
            <person name="Morales A."/>
            <person name="Munoz E."/>
            <person name="Myers J.M."/>
            <person name="Patel P.-A."/>
            <person name="Montes D.P."/>
            <person name="Ponce A.N."/>
            <person name="Ramirez A.E."/>
            <person name="Rico E."/>
            <person name="Rodriguez A."/>
            <person name="Rodriguez J."/>
            <person name="Ruiz A."/>
            <person name="Saldana A."/>
            <person name="Sanchez R.A."/>
            <person name="Santana J.D."/>
            <person name="Solano F.D."/>
            <person name="Soto Trujillo A."/>
            <person name="Soto S.J."/>
            <person name="Steinhardt A."/>
            <person name="Talavera M."/>
            <person name="Tapia M.M."/>
            <person name="Tapia O."/>
            <person name="Taveras Dina M.O."/>
            <person name="Torresillas B.J."/>
            <person name="Vazquez-Ramos C."/>
            <person name="Wong F.L."/>
        </authorList>
    </citation>
    <scope>NUCLEOTIDE SEQUENCE</scope>
</reference>
<protein>
    <submittedName>
        <fullName evidence="1">Uncharacterized protein</fullName>
    </submittedName>
</protein>
<organism evidence="1">
    <name type="scientific">Corallina chilensis</name>
    <dbReference type="NCBI Taxonomy" id="2582857"/>
    <lineage>
        <taxon>Eukaryota</taxon>
        <taxon>Rhodophyta</taxon>
        <taxon>Florideophyceae</taxon>
        <taxon>Corallinophycidae</taxon>
        <taxon>Corallinales</taxon>
        <taxon>Corallinaceae</taxon>
        <taxon>Corallinoideae</taxon>
        <taxon>Corallina</taxon>
    </lineage>
</organism>
<keyword evidence="1" id="KW-0496">Mitochondrion</keyword>
<geneLocation type="mitochondrion" evidence="1"/>